<gene>
    <name evidence="2" type="ORF">J3R30DRAFT_2362861</name>
</gene>
<comment type="caution">
    <text evidence="2">The sequence shown here is derived from an EMBL/GenBank/DDBJ whole genome shotgun (WGS) entry which is preliminary data.</text>
</comment>
<feature type="transmembrane region" description="Helical" evidence="1">
    <location>
        <begin position="20"/>
        <end position="40"/>
    </location>
</feature>
<keyword evidence="1" id="KW-0472">Membrane</keyword>
<name>A0A9W9AFE8_9AGAR</name>
<dbReference type="EMBL" id="JAOTPV010000006">
    <property type="protein sequence ID" value="KAJ4480819.1"/>
    <property type="molecule type" value="Genomic_DNA"/>
</dbReference>
<accession>A0A9W9AFE8</accession>
<proteinExistence type="predicted"/>
<evidence type="ECO:0000313" key="2">
    <source>
        <dbReference type="EMBL" id="KAJ4480819.1"/>
    </source>
</evidence>
<sequence>MYILRIPVLLVVIYKHLHRIHIHITSLFYAFYVSCIRLMLLAAPLHCSFNSFTSVASPHPSGHSSFLQPLQSSRLHFYSFLQHPNYSSSSVLFVHGRSMIHSSQCIHIPNRKFSIPTYFSSSRLSSVVVVIPSSNYKEHKFLPCINIFTTSQNPLYIYTTSIDYSSFSNLLYLPT</sequence>
<keyword evidence="1" id="KW-0812">Transmembrane</keyword>
<dbReference type="AlphaFoldDB" id="A0A9W9AFE8"/>
<organism evidence="2 3">
    <name type="scientific">Lentinula aciculospora</name>
    <dbReference type="NCBI Taxonomy" id="153920"/>
    <lineage>
        <taxon>Eukaryota</taxon>
        <taxon>Fungi</taxon>
        <taxon>Dikarya</taxon>
        <taxon>Basidiomycota</taxon>
        <taxon>Agaricomycotina</taxon>
        <taxon>Agaricomycetes</taxon>
        <taxon>Agaricomycetidae</taxon>
        <taxon>Agaricales</taxon>
        <taxon>Marasmiineae</taxon>
        <taxon>Omphalotaceae</taxon>
        <taxon>Lentinula</taxon>
    </lineage>
</organism>
<evidence type="ECO:0000313" key="3">
    <source>
        <dbReference type="Proteomes" id="UP001150266"/>
    </source>
</evidence>
<protein>
    <submittedName>
        <fullName evidence="2">Uncharacterized protein</fullName>
    </submittedName>
</protein>
<reference evidence="2" key="1">
    <citation type="submission" date="2022-08" db="EMBL/GenBank/DDBJ databases">
        <title>A Global Phylogenomic Analysis of the Shiitake Genus Lentinula.</title>
        <authorList>
            <consortium name="DOE Joint Genome Institute"/>
            <person name="Sierra-Patev S."/>
            <person name="Min B."/>
            <person name="Naranjo-Ortiz M."/>
            <person name="Looney B."/>
            <person name="Konkel Z."/>
            <person name="Slot J.C."/>
            <person name="Sakamoto Y."/>
            <person name="Steenwyk J.L."/>
            <person name="Rokas A."/>
            <person name="Carro J."/>
            <person name="Camarero S."/>
            <person name="Ferreira P."/>
            <person name="Molpeceres G."/>
            <person name="Ruiz-Duenas F.J."/>
            <person name="Serrano A."/>
            <person name="Henrissat B."/>
            <person name="Drula E."/>
            <person name="Hughes K.W."/>
            <person name="Mata J.L."/>
            <person name="Ishikawa N.K."/>
            <person name="Vargas-Isla R."/>
            <person name="Ushijima S."/>
            <person name="Smith C.A."/>
            <person name="Ahrendt S."/>
            <person name="Andreopoulos W."/>
            <person name="He G."/>
            <person name="Labutti K."/>
            <person name="Lipzen A."/>
            <person name="Ng V."/>
            <person name="Riley R."/>
            <person name="Sandor L."/>
            <person name="Barry K."/>
            <person name="Martinez A.T."/>
            <person name="Xiao Y."/>
            <person name="Gibbons J.G."/>
            <person name="Terashima K."/>
            <person name="Grigoriev I.V."/>
            <person name="Hibbett D.S."/>
        </authorList>
    </citation>
    <scope>NUCLEOTIDE SEQUENCE</scope>
    <source>
        <strain evidence="2">JLM2183</strain>
    </source>
</reference>
<keyword evidence="1" id="KW-1133">Transmembrane helix</keyword>
<evidence type="ECO:0000256" key="1">
    <source>
        <dbReference type="SAM" id="Phobius"/>
    </source>
</evidence>
<keyword evidence="3" id="KW-1185">Reference proteome</keyword>
<dbReference type="Proteomes" id="UP001150266">
    <property type="component" value="Unassembled WGS sequence"/>
</dbReference>